<dbReference type="InterPro" id="IPR023211">
    <property type="entry name" value="DNA_pol_palm_dom_sf"/>
</dbReference>
<keyword evidence="7" id="KW-1194">Viral DNA replication</keyword>
<evidence type="ECO:0000256" key="4">
    <source>
        <dbReference type="ARBA" id="ARBA00022695"/>
    </source>
</evidence>
<gene>
    <name evidence="11" type="ORF">NVP1020O_06</name>
</gene>
<dbReference type="Gene3D" id="3.30.1770.10">
    <property type="entry name" value="TPR 1 domain of DNA polymerase"/>
    <property type="match status" value="1"/>
</dbReference>
<dbReference type="Gene3D" id="3.30.420.10">
    <property type="entry name" value="Ribonuclease H-like superfamily/Ribonuclease H"/>
    <property type="match status" value="1"/>
</dbReference>
<dbReference type="GO" id="GO:0003887">
    <property type="term" value="F:DNA-directed DNA polymerase activity"/>
    <property type="evidence" value="ECO:0007669"/>
    <property type="project" value="UniProtKB-KW"/>
</dbReference>
<comment type="catalytic activity">
    <reaction evidence="9">
        <text>DNA(n) + a 2'-deoxyribonucleoside 5'-triphosphate = DNA(n+1) + diphosphate</text>
        <dbReference type="Rhea" id="RHEA:22508"/>
        <dbReference type="Rhea" id="RHEA-COMP:17339"/>
        <dbReference type="Rhea" id="RHEA-COMP:17340"/>
        <dbReference type="ChEBI" id="CHEBI:33019"/>
        <dbReference type="ChEBI" id="CHEBI:61560"/>
        <dbReference type="ChEBI" id="CHEBI:173112"/>
        <dbReference type="EC" id="2.7.7.7"/>
    </reaction>
</comment>
<dbReference type="PANTHER" id="PTHR33568">
    <property type="entry name" value="DNA POLYMERASE"/>
    <property type="match status" value="1"/>
</dbReference>
<keyword evidence="3" id="KW-0808">Transferase</keyword>
<dbReference type="EC" id="2.7.7.7" evidence="2"/>
<name>A0A2I7QKX6_9VIRU</name>
<organism evidence="11 12">
    <name type="scientific">Vibrio phage 1.020.O._10N.222.48.A2</name>
    <dbReference type="NCBI Taxonomy" id="1881450"/>
    <lineage>
        <taxon>Viruses</taxon>
        <taxon>Varidnaviria</taxon>
        <taxon>Abadenavirae</taxon>
        <taxon>Produgelaviricota</taxon>
        <taxon>Belvinaviricetes</taxon>
        <taxon>Vinavirales</taxon>
        <taxon>Autolykiviridae</taxon>
        <taxon>Oliviavirus</taxon>
        <taxon>Oliviavirus viph1020o</taxon>
        <taxon>Paulavirus viph1020o</taxon>
    </lineage>
</organism>
<dbReference type="Pfam" id="PF03175">
    <property type="entry name" value="DNA_pol_B_2"/>
    <property type="match status" value="1"/>
</dbReference>
<dbReference type="InterPro" id="IPR043502">
    <property type="entry name" value="DNA/RNA_pol_sf"/>
</dbReference>
<keyword evidence="8" id="KW-0238">DNA-binding</keyword>
<evidence type="ECO:0000256" key="1">
    <source>
        <dbReference type="ARBA" id="ARBA00005755"/>
    </source>
</evidence>
<evidence type="ECO:0000256" key="9">
    <source>
        <dbReference type="ARBA" id="ARBA00049244"/>
    </source>
</evidence>
<keyword evidence="6" id="KW-0239">DNA-directed DNA polymerase</keyword>
<evidence type="ECO:0000256" key="5">
    <source>
        <dbReference type="ARBA" id="ARBA00022705"/>
    </source>
</evidence>
<evidence type="ECO:0000313" key="11">
    <source>
        <dbReference type="EMBL" id="AUR82048.1"/>
    </source>
</evidence>
<reference evidence="11 12" key="1">
    <citation type="submission" date="2017-11" db="EMBL/GenBank/DDBJ databases">
        <title>A major lineage of nontailed dsDNA viruses as unrecognized killers of marine bacteria.</title>
        <authorList>
            <person name="Kauffman K.M."/>
            <person name="Hussain F.A."/>
            <person name="Yang J."/>
            <person name="Arevalo P."/>
            <person name="Brown J.M."/>
            <person name="Chang W.K."/>
            <person name="VanInsberghe D."/>
            <person name="Elsherbini J."/>
            <person name="Cutler M.B."/>
            <person name="Kelly L."/>
            <person name="Polz M.F."/>
        </authorList>
    </citation>
    <scope>NUCLEOTIDE SEQUENCE [LARGE SCALE GENOMIC DNA]</scope>
</reference>
<dbReference type="GO" id="GO:0039693">
    <property type="term" value="P:viral DNA genome replication"/>
    <property type="evidence" value="ECO:0007669"/>
    <property type="project" value="UniProtKB-KW"/>
</dbReference>
<dbReference type="Gene3D" id="1.10.287.690">
    <property type="entry name" value="Helix hairpin bin"/>
    <property type="match status" value="1"/>
</dbReference>
<dbReference type="GO" id="GO:0000166">
    <property type="term" value="F:nucleotide binding"/>
    <property type="evidence" value="ECO:0007669"/>
    <property type="project" value="InterPro"/>
</dbReference>
<dbReference type="GO" id="GO:0003677">
    <property type="term" value="F:DNA binding"/>
    <property type="evidence" value="ECO:0007669"/>
    <property type="project" value="UniProtKB-KW"/>
</dbReference>
<feature type="domain" description="DNA-directed DNA polymerase family B mitochondria/virus" evidence="10">
    <location>
        <begin position="116"/>
        <end position="396"/>
    </location>
</feature>
<accession>A0A2I7QKX6</accession>
<dbReference type="PANTHER" id="PTHR33568:SF3">
    <property type="entry name" value="DNA-DIRECTED DNA POLYMERASE"/>
    <property type="match status" value="1"/>
</dbReference>
<dbReference type="SUPFAM" id="SSF53098">
    <property type="entry name" value="Ribonuclease H-like"/>
    <property type="match status" value="1"/>
</dbReference>
<dbReference type="EMBL" id="MG592402">
    <property type="protein sequence ID" value="AUR82048.1"/>
    <property type="molecule type" value="Genomic_DNA"/>
</dbReference>
<sequence length="531" mass="61716">MGKKRNDLESIGAADCETDPFKYGRVPKPFLWGLYINEQYYEFEKTIDFVNFVRDEEWTIYAHNGGRFDWHFVLWECEIKPDIKIIAGRIAEFKIGKCTFRDSYNILPIPLAAYQKDEISYDLFEKEERYKPENWKAIRDYLKSDCVYLHELVTRFVTDYGFNITLASTALKVFNNMAGLKTPRTNINYFENLNRFYFGGRVQAFKTGVFEKDFYYVDINSAYPYAMKYPHAYGNKRAKSRRLPEERDPKIFIRLKCQSNGHFPIRTEKGALSFPDDKQVYEFHITGHEYYMAEDLGLLREVEILEVLTFEDEICFGDYVDHFYVMKEEATINGDAAKRLFAKLFMNSLYGKYATNPTKYKQYSVQNINTAEEFEYNNPDYECATEFGDNLLYERDLYDDELKFLNVATAASITGYVRAFMMQALCSVKNPYYCDTDSIICEGLGDLEIDATKLGAWDIEAKATFCAIAGKKLYTMRCEDGSTKTASKGARLTHEQLIEVASGGEVLYKSEAPTFSVSRGVRFIERKIRKT</sequence>
<proteinExistence type="inferred from homology"/>
<evidence type="ECO:0000313" key="12">
    <source>
        <dbReference type="Proteomes" id="UP000272598"/>
    </source>
</evidence>
<keyword evidence="12" id="KW-1185">Reference proteome</keyword>
<dbReference type="Gene3D" id="4.10.80.20">
    <property type="entry name" value="DNA polymerase, domain 5"/>
    <property type="match status" value="1"/>
</dbReference>
<comment type="similarity">
    <text evidence="1">Belongs to the DNA polymerase type-B family.</text>
</comment>
<evidence type="ECO:0000256" key="3">
    <source>
        <dbReference type="ARBA" id="ARBA00022679"/>
    </source>
</evidence>
<dbReference type="InterPro" id="IPR036397">
    <property type="entry name" value="RNaseH_sf"/>
</dbReference>
<evidence type="ECO:0000256" key="8">
    <source>
        <dbReference type="ARBA" id="ARBA00023125"/>
    </source>
</evidence>
<dbReference type="GO" id="GO:0006260">
    <property type="term" value="P:DNA replication"/>
    <property type="evidence" value="ECO:0007669"/>
    <property type="project" value="UniProtKB-KW"/>
</dbReference>
<evidence type="ECO:0000259" key="10">
    <source>
        <dbReference type="Pfam" id="PF03175"/>
    </source>
</evidence>
<dbReference type="Proteomes" id="UP000272598">
    <property type="component" value="Segment"/>
</dbReference>
<keyword evidence="4" id="KW-0548">Nucleotidyltransferase</keyword>
<dbReference type="InterPro" id="IPR004868">
    <property type="entry name" value="DNA-dir_DNA_pol_B_mt/vir"/>
</dbReference>
<evidence type="ECO:0000256" key="7">
    <source>
        <dbReference type="ARBA" id="ARBA00023109"/>
    </source>
</evidence>
<evidence type="ECO:0000256" key="6">
    <source>
        <dbReference type="ARBA" id="ARBA00022932"/>
    </source>
</evidence>
<keyword evidence="5" id="KW-0235">DNA replication</keyword>
<protein>
    <recommendedName>
        <fullName evidence="2">DNA-directed DNA polymerase</fullName>
        <ecNumber evidence="2">2.7.7.7</ecNumber>
    </recommendedName>
</protein>
<dbReference type="SUPFAM" id="SSF56672">
    <property type="entry name" value="DNA/RNA polymerases"/>
    <property type="match status" value="1"/>
</dbReference>
<dbReference type="Gene3D" id="3.90.1600.10">
    <property type="entry name" value="Palm domain of DNA polymerase"/>
    <property type="match status" value="1"/>
</dbReference>
<evidence type="ECO:0000256" key="2">
    <source>
        <dbReference type="ARBA" id="ARBA00012417"/>
    </source>
</evidence>
<dbReference type="InterPro" id="IPR012337">
    <property type="entry name" value="RNaseH-like_sf"/>
</dbReference>